<feature type="region of interest" description="Disordered" evidence="1">
    <location>
        <begin position="115"/>
        <end position="135"/>
    </location>
</feature>
<proteinExistence type="predicted"/>
<dbReference type="OrthoDB" id="8879391at2759"/>
<dbReference type="AlphaFoldDB" id="A0A2A2KJR6"/>
<dbReference type="STRING" id="2018661.A0A2A2KJR6"/>
<reference evidence="2 3" key="1">
    <citation type="journal article" date="2017" name="Curr. Biol.">
        <title>Genome architecture and evolution of a unichromosomal asexual nematode.</title>
        <authorList>
            <person name="Fradin H."/>
            <person name="Zegar C."/>
            <person name="Gutwein M."/>
            <person name="Lucas J."/>
            <person name="Kovtun M."/>
            <person name="Corcoran D."/>
            <person name="Baugh L.R."/>
            <person name="Kiontke K."/>
            <person name="Gunsalus K."/>
            <person name="Fitch D.H."/>
            <person name="Piano F."/>
        </authorList>
    </citation>
    <scope>NUCLEOTIDE SEQUENCE [LARGE SCALE GENOMIC DNA]</scope>
    <source>
        <strain evidence="2">PF1309</strain>
    </source>
</reference>
<dbReference type="EMBL" id="LIAE01008391">
    <property type="protein sequence ID" value="PAV74191.1"/>
    <property type="molecule type" value="Genomic_DNA"/>
</dbReference>
<evidence type="ECO:0000256" key="1">
    <source>
        <dbReference type="SAM" id="MobiDB-lite"/>
    </source>
</evidence>
<keyword evidence="3" id="KW-1185">Reference proteome</keyword>
<accession>A0A2A2KJR6</accession>
<evidence type="ECO:0000313" key="2">
    <source>
        <dbReference type="EMBL" id="PAV74191.1"/>
    </source>
</evidence>
<gene>
    <name evidence="2" type="ORF">WR25_08757</name>
</gene>
<comment type="caution">
    <text evidence="2">The sequence shown here is derived from an EMBL/GenBank/DDBJ whole genome shotgun (WGS) entry which is preliminary data.</text>
</comment>
<name>A0A2A2KJR6_9BILA</name>
<organism evidence="2 3">
    <name type="scientific">Diploscapter pachys</name>
    <dbReference type="NCBI Taxonomy" id="2018661"/>
    <lineage>
        <taxon>Eukaryota</taxon>
        <taxon>Metazoa</taxon>
        <taxon>Ecdysozoa</taxon>
        <taxon>Nematoda</taxon>
        <taxon>Chromadorea</taxon>
        <taxon>Rhabditida</taxon>
        <taxon>Rhabditina</taxon>
        <taxon>Rhabditomorpha</taxon>
        <taxon>Rhabditoidea</taxon>
        <taxon>Rhabditidae</taxon>
        <taxon>Diploscapter</taxon>
    </lineage>
</organism>
<sequence>MMEEDNKKQCKVRLRNTAASLIQNWYRYHRSTHWIVGGGKDYDYFRKFCYRLYLTDERISKNRALAKKMKERIERKKSKVTPSFHHQSSFRETLIKNAQDTMIIPILEASASLEDVSTPQRRRSLSLPEEPGPQFDASQKIQRFREKRDSTEFSISSSCDISDVEKHIELKNALEESLDDVNFRELDEQLLMKYRPLLRFFTFINFRILSRKFKRLRKADQLLTIEEEIAESENIRNIKMKQLEAIIVSLVGKSSFSLLDSKRDKLPALARLELCESRVLEMERKVDAINDVANQIMDLLSSGNTRPINMNGSMSQQRKFLANNLVGKRKKFTRQITVASMMRHRTNSGSDDDF</sequence>
<evidence type="ECO:0000313" key="3">
    <source>
        <dbReference type="Proteomes" id="UP000218231"/>
    </source>
</evidence>
<dbReference type="Proteomes" id="UP000218231">
    <property type="component" value="Unassembled WGS sequence"/>
</dbReference>
<protein>
    <submittedName>
        <fullName evidence="2">Uncharacterized protein</fullName>
    </submittedName>
</protein>